<evidence type="ECO:0000313" key="1">
    <source>
        <dbReference type="EMBL" id="KPV42525.1"/>
    </source>
</evidence>
<dbReference type="EMBL" id="LJCR01003801">
    <property type="protein sequence ID" value="KPV42525.1"/>
    <property type="molecule type" value="Genomic_DNA"/>
</dbReference>
<gene>
    <name evidence="1" type="ORF">SE17_44450</name>
</gene>
<sequence>MSTQTQFDAMPALQGGIATLRSRHLDAIQQAQAQFSIDGLKLHILLSAQSAAPLGISVAQQRRQMPSGSAAVLQAHFDALAENGLLRLADGLYYLTEHGSAALAQGFGVVHQSLAGYTPIPALDRLLALAQRLVEAALAAPAPAAKPDLLASRRTDPGA</sequence>
<reference evidence="1 2" key="1">
    <citation type="submission" date="2015-09" db="EMBL/GenBank/DDBJ databases">
        <title>Draft genome sequence of Kouleothrix aurantiaca JCM 19913.</title>
        <authorList>
            <person name="Hemp J."/>
        </authorList>
    </citation>
    <scope>NUCLEOTIDE SEQUENCE [LARGE SCALE GENOMIC DNA]</scope>
    <source>
        <strain evidence="1 2">COM-B</strain>
    </source>
</reference>
<accession>A0A0N8PNU8</accession>
<protein>
    <submittedName>
        <fullName evidence="1">Uncharacterized protein</fullName>
    </submittedName>
</protein>
<organism evidence="1 2">
    <name type="scientific">Kouleothrix aurantiaca</name>
    <dbReference type="NCBI Taxonomy" id="186479"/>
    <lineage>
        <taxon>Bacteria</taxon>
        <taxon>Bacillati</taxon>
        <taxon>Chloroflexota</taxon>
        <taxon>Chloroflexia</taxon>
        <taxon>Chloroflexales</taxon>
        <taxon>Roseiflexineae</taxon>
        <taxon>Roseiflexaceae</taxon>
        <taxon>Kouleothrix</taxon>
    </lineage>
</organism>
<evidence type="ECO:0000313" key="2">
    <source>
        <dbReference type="Proteomes" id="UP000050509"/>
    </source>
</evidence>
<proteinExistence type="predicted"/>
<dbReference type="Proteomes" id="UP000050509">
    <property type="component" value="Unassembled WGS sequence"/>
</dbReference>
<dbReference type="AlphaFoldDB" id="A0A0N8PNU8"/>
<comment type="caution">
    <text evidence="1">The sequence shown here is derived from an EMBL/GenBank/DDBJ whole genome shotgun (WGS) entry which is preliminary data.</text>
</comment>
<keyword evidence="2" id="KW-1185">Reference proteome</keyword>
<name>A0A0N8PNU8_9CHLR</name>
<feature type="non-terminal residue" evidence="1">
    <location>
        <position position="159"/>
    </location>
</feature>